<dbReference type="NCBIfam" id="TIGR02595">
    <property type="entry name" value="PEP_CTERM"/>
    <property type="match status" value="1"/>
</dbReference>
<evidence type="ECO:0000313" key="2">
    <source>
        <dbReference type="EMBL" id="TLD69227.1"/>
    </source>
</evidence>
<organism evidence="2 3">
    <name type="scientific">Phragmitibacter flavus</name>
    <dbReference type="NCBI Taxonomy" id="2576071"/>
    <lineage>
        <taxon>Bacteria</taxon>
        <taxon>Pseudomonadati</taxon>
        <taxon>Verrucomicrobiota</taxon>
        <taxon>Verrucomicrobiia</taxon>
        <taxon>Verrucomicrobiales</taxon>
        <taxon>Verrucomicrobiaceae</taxon>
        <taxon>Phragmitibacter</taxon>
    </lineage>
</organism>
<name>A0A5R8KAC8_9BACT</name>
<dbReference type="Proteomes" id="UP000306196">
    <property type="component" value="Unassembled WGS sequence"/>
</dbReference>
<evidence type="ECO:0000313" key="3">
    <source>
        <dbReference type="Proteomes" id="UP000306196"/>
    </source>
</evidence>
<protein>
    <submittedName>
        <fullName evidence="2">PEP-CTERM sorting domain-containing protein</fullName>
    </submittedName>
</protein>
<accession>A0A5R8KAC8</accession>
<dbReference type="RefSeq" id="WP_138087913.1">
    <property type="nucleotide sequence ID" value="NZ_VAUV01000015.1"/>
</dbReference>
<evidence type="ECO:0000259" key="1">
    <source>
        <dbReference type="Pfam" id="PF07589"/>
    </source>
</evidence>
<dbReference type="InterPro" id="IPR013424">
    <property type="entry name" value="Ice-binding_C"/>
</dbReference>
<reference evidence="2 3" key="1">
    <citation type="submission" date="2019-05" db="EMBL/GenBank/DDBJ databases">
        <title>Verrucobacter flavum gen. nov., sp. nov. a new member of the family Verrucomicrobiaceae.</title>
        <authorList>
            <person name="Szuroczki S."/>
            <person name="Abbaszade G."/>
            <person name="Szabo A."/>
            <person name="Felfoldi T."/>
            <person name="Schumann P."/>
            <person name="Boka K."/>
            <person name="Keki Z."/>
            <person name="Toumi M."/>
            <person name="Toth E."/>
        </authorList>
    </citation>
    <scope>NUCLEOTIDE SEQUENCE [LARGE SCALE GENOMIC DNA]</scope>
    <source>
        <strain evidence="2 3">MG-N-17</strain>
    </source>
</reference>
<sequence>MKIQSILLASVLLFQAAGRAQSVGEELLNLTFSPSNAGDIAAHPSVDNIVPWTNGSEVLGIFSHMPVADFSNGYAELTIGHGLFGYRWGFEGGFDITGTESWTVHSISFDYEVLGHNGEASLALNVGPWSGVAPLPTTSTSDSGPIFSAPSSNGDVAEGTVTFDFLTNQLSVSRVGHATHTQAFSGSLLLGPGTYLTDILVSNTRSGSDGAFDANTDATEGADGSYRIDNFIVVASVPEPSSMALILLGGTLFTLRRRKC</sequence>
<proteinExistence type="predicted"/>
<comment type="caution">
    <text evidence="2">The sequence shown here is derived from an EMBL/GenBank/DDBJ whole genome shotgun (WGS) entry which is preliminary data.</text>
</comment>
<dbReference type="AlphaFoldDB" id="A0A5R8KAC8"/>
<keyword evidence="3" id="KW-1185">Reference proteome</keyword>
<dbReference type="EMBL" id="VAUV01000015">
    <property type="protein sequence ID" value="TLD69227.1"/>
    <property type="molecule type" value="Genomic_DNA"/>
</dbReference>
<dbReference type="Pfam" id="PF07589">
    <property type="entry name" value="PEP-CTERM"/>
    <property type="match status" value="1"/>
</dbReference>
<gene>
    <name evidence="2" type="ORF">FEM03_19205</name>
</gene>
<feature type="domain" description="Ice-binding protein C-terminal" evidence="1">
    <location>
        <begin position="236"/>
        <end position="258"/>
    </location>
</feature>